<accession>A0AAW1PPS3</accession>
<gene>
    <name evidence="1" type="ORF">WJX73_004508</name>
</gene>
<protein>
    <recommendedName>
        <fullName evidence="3">Protein kinase domain-containing protein</fullName>
    </recommendedName>
</protein>
<name>A0AAW1PPS3_9CHLO</name>
<evidence type="ECO:0000313" key="2">
    <source>
        <dbReference type="Proteomes" id="UP001465755"/>
    </source>
</evidence>
<comment type="caution">
    <text evidence="1">The sequence shown here is derived from an EMBL/GenBank/DDBJ whole genome shotgun (WGS) entry which is preliminary data.</text>
</comment>
<dbReference type="EMBL" id="JALJOQ010000015">
    <property type="protein sequence ID" value="KAK9810613.1"/>
    <property type="molecule type" value="Genomic_DNA"/>
</dbReference>
<keyword evidence="2" id="KW-1185">Reference proteome</keyword>
<dbReference type="AlphaFoldDB" id="A0AAW1PPS3"/>
<reference evidence="1 2" key="1">
    <citation type="journal article" date="2024" name="Nat. Commun.">
        <title>Phylogenomics reveals the evolutionary origins of lichenization in chlorophyte algae.</title>
        <authorList>
            <person name="Puginier C."/>
            <person name="Libourel C."/>
            <person name="Otte J."/>
            <person name="Skaloud P."/>
            <person name="Haon M."/>
            <person name="Grisel S."/>
            <person name="Petersen M."/>
            <person name="Berrin J.G."/>
            <person name="Delaux P.M."/>
            <person name="Dal Grande F."/>
            <person name="Keller J."/>
        </authorList>
    </citation>
    <scope>NUCLEOTIDE SEQUENCE [LARGE SCALE GENOMIC DNA]</scope>
    <source>
        <strain evidence="1 2">SAG 2036</strain>
    </source>
</reference>
<dbReference type="Proteomes" id="UP001465755">
    <property type="component" value="Unassembled WGS sequence"/>
</dbReference>
<evidence type="ECO:0000313" key="1">
    <source>
        <dbReference type="EMBL" id="KAK9810613.1"/>
    </source>
</evidence>
<proteinExistence type="predicted"/>
<sequence>MELQTHDLADIDLFDYSNAISKRHLPAGTGLGESLQILQIPRDFTPTPGTKLAEGLFVGTHIAHGLQARVYELVDSLGHPTNVVVKVVHRLALLAEVEREWEKAQCWLGFHHSDLRLANVMEILLQAPSPGSSPRQATPTEKTLEARVTLEDAQGEGAAPDRYRYQFKLIDYGLALFDEVYACGPDLPDEDDPTAPLQMHAHVGGSAVGLEHALSAGGLLSQPSTSDIPKVSEKDAMPRLPRTSAIEKLYRYMWRRKGDVYHLLFDLGEWLDGRVWPKSDELDVLRLVALIHHVTGARLHAYFRDDNSEAVSGWQDMLNCSLFKRDGAALHFLRRWHVRLKTWVNPSNPGLTAAEALTAPFFTKHRSMRAIVRGGSARFATWTVPRSGADKKRNLR</sequence>
<evidence type="ECO:0008006" key="3">
    <source>
        <dbReference type="Google" id="ProtNLM"/>
    </source>
</evidence>
<organism evidence="1 2">
    <name type="scientific">Symbiochloris irregularis</name>
    <dbReference type="NCBI Taxonomy" id="706552"/>
    <lineage>
        <taxon>Eukaryota</taxon>
        <taxon>Viridiplantae</taxon>
        <taxon>Chlorophyta</taxon>
        <taxon>core chlorophytes</taxon>
        <taxon>Trebouxiophyceae</taxon>
        <taxon>Trebouxiales</taxon>
        <taxon>Trebouxiaceae</taxon>
        <taxon>Symbiochloris</taxon>
    </lineage>
</organism>